<dbReference type="GO" id="GO:0006310">
    <property type="term" value="P:DNA recombination"/>
    <property type="evidence" value="ECO:0007669"/>
    <property type="project" value="InterPro"/>
</dbReference>
<dbReference type="InterPro" id="IPR050326">
    <property type="entry name" value="NAD_dep_DNA_ligaseB"/>
</dbReference>
<organism evidence="9 10">
    <name type="scientific">Maribacter phage Molly_1</name>
    <dbReference type="NCBI Taxonomy" id="2745685"/>
    <lineage>
        <taxon>Viruses</taxon>
        <taxon>Duplodnaviria</taxon>
        <taxon>Heunggongvirae</taxon>
        <taxon>Uroviricota</taxon>
        <taxon>Caudoviricetes</taxon>
        <taxon>Molycolviridae</taxon>
        <taxon>Mollyvirus</taxon>
        <taxon>Mollyvirus molly</taxon>
    </lineage>
</organism>
<evidence type="ECO:0000313" key="9">
    <source>
        <dbReference type="EMBL" id="QQO97414.1"/>
    </source>
</evidence>
<dbReference type="Gene3D" id="3.30.470.30">
    <property type="entry name" value="DNA ligase/mRNA capping enzyme"/>
    <property type="match status" value="1"/>
</dbReference>
<dbReference type="PANTHER" id="PTHR47810:SF1">
    <property type="entry name" value="DNA LIGASE B"/>
    <property type="match status" value="1"/>
</dbReference>
<dbReference type="InterPro" id="IPR012340">
    <property type="entry name" value="NA-bd_OB-fold"/>
</dbReference>
<dbReference type="Proteomes" id="UP000693768">
    <property type="component" value="Segment"/>
</dbReference>
<dbReference type="GO" id="GO:0006281">
    <property type="term" value="P:DNA repair"/>
    <property type="evidence" value="ECO:0007669"/>
    <property type="project" value="UniProtKB-KW"/>
</dbReference>
<dbReference type="GO" id="GO:0006260">
    <property type="term" value="P:DNA replication"/>
    <property type="evidence" value="ECO:0007669"/>
    <property type="project" value="UniProtKB-KW"/>
</dbReference>
<keyword evidence="5" id="KW-0235">DNA replication</keyword>
<gene>
    <name evidence="9" type="ORF">Molly1_122</name>
</gene>
<evidence type="ECO:0000256" key="1">
    <source>
        <dbReference type="ARBA" id="ARBA00001968"/>
    </source>
</evidence>
<accession>A0A8E4XVR9</accession>
<evidence type="ECO:0000256" key="2">
    <source>
        <dbReference type="ARBA" id="ARBA00007572"/>
    </source>
</evidence>
<keyword evidence="7" id="KW-0234">DNA repair</keyword>
<keyword evidence="4 9" id="KW-0436">Ligase</keyword>
<evidence type="ECO:0000256" key="5">
    <source>
        <dbReference type="ARBA" id="ARBA00022705"/>
    </source>
</evidence>
<dbReference type="Gene3D" id="2.40.50.140">
    <property type="entry name" value="Nucleic acid-binding proteins"/>
    <property type="match status" value="1"/>
</dbReference>
<dbReference type="Pfam" id="PF01068">
    <property type="entry name" value="DNA_ligase_A_M"/>
    <property type="match status" value="1"/>
</dbReference>
<evidence type="ECO:0000256" key="3">
    <source>
        <dbReference type="ARBA" id="ARBA00013308"/>
    </source>
</evidence>
<dbReference type="PROSITE" id="PS50160">
    <property type="entry name" value="DNA_LIGASE_A3"/>
    <property type="match status" value="1"/>
</dbReference>
<dbReference type="SUPFAM" id="SSF56091">
    <property type="entry name" value="DNA ligase/mRNA capping enzyme, catalytic domain"/>
    <property type="match status" value="1"/>
</dbReference>
<keyword evidence="10" id="KW-1185">Reference proteome</keyword>
<evidence type="ECO:0000313" key="10">
    <source>
        <dbReference type="Proteomes" id="UP000693768"/>
    </source>
</evidence>
<feature type="domain" description="ATP-dependent DNA ligase family profile" evidence="8">
    <location>
        <begin position="280"/>
        <end position="359"/>
    </location>
</feature>
<evidence type="ECO:0000259" key="8">
    <source>
        <dbReference type="PROSITE" id="PS50160"/>
    </source>
</evidence>
<protein>
    <recommendedName>
        <fullName evidence="3">DNA ligase</fullName>
    </recommendedName>
</protein>
<name>A0A8E4XVR9_9CAUD</name>
<keyword evidence="6" id="KW-0227">DNA damage</keyword>
<evidence type="ECO:0000256" key="7">
    <source>
        <dbReference type="ARBA" id="ARBA00023204"/>
    </source>
</evidence>
<dbReference type="GO" id="GO:0005524">
    <property type="term" value="F:ATP binding"/>
    <property type="evidence" value="ECO:0007669"/>
    <property type="project" value="InterPro"/>
</dbReference>
<sequence>MSDTTNNTPPEKFLTARVLCFKLQEIEKVTGSIKRKELFKELMPYHDTIELVDLIFNPYKPFGATPGLTETDTPWGDEIIEEFEGESDPMDLPLTPVIETMNQMQLGTLRGNEAKSKMDEVIKSYPDQARNYIRRFFNKTFCKGIGESVIQTFYEKLFFGHDPMLAAGWNEANLKKWLQSDSVWIEPKYDGARSLAFAPQWCMSLPKEFKDRFLDREFVATSRSIKQWHHENVAHIIESLAPILEKGWCLDGEFLAEDWNETMSIVSSEFKHEKCLSLKFYIFDVFPANLLNTKFTFDKSYLERREWLENWLQAQKLDHIVVAPKFVVRSVEEAFRYKDMFIESGFEGGVLKRGKSIYDFSRSFMKAKCSTRDDYEILEVCAPDPESKFNVPPTKLQKIQLVKKGYSLDEVNSVKHTIGSLTVSVNGSPSNVGTGFDDIERYGLQILHDRGELIGKWAEIEAHSVTRDNALREPSYKMLRLDK</sequence>
<evidence type="ECO:0000256" key="4">
    <source>
        <dbReference type="ARBA" id="ARBA00022598"/>
    </source>
</evidence>
<dbReference type="EMBL" id="MT732451">
    <property type="protein sequence ID" value="QQO97414.1"/>
    <property type="molecule type" value="Genomic_DNA"/>
</dbReference>
<dbReference type="SUPFAM" id="SSF50249">
    <property type="entry name" value="Nucleic acid-binding proteins"/>
    <property type="match status" value="1"/>
</dbReference>
<reference evidence="9" key="1">
    <citation type="submission" date="2020-07" db="EMBL/GenBank/DDBJ databases">
        <title>Highly diverse flavobacterial phages as mortality factor during North Sea spring blooms.</title>
        <authorList>
            <person name="Bartlau N."/>
            <person name="Wichels A."/>
            <person name="Krohne G."/>
            <person name="Adriaenssens E.M."/>
            <person name="Heins A."/>
            <person name="Fuchs B.M."/>
            <person name="Amann R."/>
            <person name="Moraru C."/>
        </authorList>
    </citation>
    <scope>NUCLEOTIDE SEQUENCE</scope>
</reference>
<dbReference type="PANTHER" id="PTHR47810">
    <property type="entry name" value="DNA LIGASE"/>
    <property type="match status" value="1"/>
</dbReference>
<comment type="similarity">
    <text evidence="2">Belongs to the ATP-dependent DNA ligase family.</text>
</comment>
<dbReference type="GO" id="GO:0003910">
    <property type="term" value="F:DNA ligase (ATP) activity"/>
    <property type="evidence" value="ECO:0007669"/>
    <property type="project" value="InterPro"/>
</dbReference>
<dbReference type="InterPro" id="IPR012310">
    <property type="entry name" value="DNA_ligase_ATP-dep_cent"/>
</dbReference>
<proteinExistence type="inferred from homology"/>
<comment type="cofactor">
    <cofactor evidence="1">
        <name>a divalent metal cation</name>
        <dbReference type="ChEBI" id="CHEBI:60240"/>
    </cofactor>
</comment>
<evidence type="ECO:0000256" key="6">
    <source>
        <dbReference type="ARBA" id="ARBA00022763"/>
    </source>
</evidence>